<dbReference type="PANTHER" id="PTHR45947:SF3">
    <property type="entry name" value="SULFOQUINOVOSYL TRANSFERASE SQD2"/>
    <property type="match status" value="1"/>
</dbReference>
<evidence type="ECO:0000313" key="4">
    <source>
        <dbReference type="Proteomes" id="UP000464314"/>
    </source>
</evidence>
<dbReference type="Pfam" id="PF13439">
    <property type="entry name" value="Glyco_transf_4"/>
    <property type="match status" value="1"/>
</dbReference>
<sequence>MKKKINVLLVSHDSCLNGAPRSMVNLATSLRKYGVNPYILIPYHGDIEKELIRHRLKYFIIPYNKCFRVIGNKNLFYECFKEFNNYVSLIKIISLIKKLKIDIIHSNSLAVDVGAMASYICRCKHIWHIREFMEEDFGFEHYFKKKIEYLIGKSDKVIAISEAINKKYSKLYHLSDIITIYNGLPVDKYEIKNKELFPEPYINLIISGTICEGKGQIEAIEMMEQLMILGYKNIYLYIVGSGSIDYVNQLKNTVKNKGLLNNIRFLGFKNDMQQIRNKMDIELVCSKNEAFGRVTVEAMLSNLLVIAANTGGTREIVKDKVNGLLYKQGSVTDLEKKVLFALENRNLITQYIHRAKVDANNLFNITNTVQNVIKVYESLIGR</sequence>
<gene>
    <name evidence="3" type="ORF">Ana3638_07805</name>
</gene>
<dbReference type="EMBL" id="CP048000">
    <property type="protein sequence ID" value="QHQ60688.1"/>
    <property type="molecule type" value="Genomic_DNA"/>
</dbReference>
<accession>A0A6P1TMX3</accession>
<dbReference type="InterPro" id="IPR028098">
    <property type="entry name" value="Glyco_trans_4-like_N"/>
</dbReference>
<dbReference type="GO" id="GO:0016757">
    <property type="term" value="F:glycosyltransferase activity"/>
    <property type="evidence" value="ECO:0007669"/>
    <property type="project" value="InterPro"/>
</dbReference>
<dbReference type="InterPro" id="IPR001296">
    <property type="entry name" value="Glyco_trans_1"/>
</dbReference>
<reference evidence="3 4" key="1">
    <citation type="submission" date="2020-01" db="EMBL/GenBank/DDBJ databases">
        <title>Genome analysis of Anaerocolumna sp. CBA3638.</title>
        <authorList>
            <person name="Kim J."/>
            <person name="Roh S.W."/>
        </authorList>
    </citation>
    <scope>NUCLEOTIDE SEQUENCE [LARGE SCALE GENOMIC DNA]</scope>
    <source>
        <strain evidence="3 4">CBA3638</strain>
    </source>
</reference>
<dbReference type="KEGG" id="anr:Ana3638_07805"/>
<dbReference type="Pfam" id="PF00534">
    <property type="entry name" value="Glycos_transf_1"/>
    <property type="match status" value="1"/>
</dbReference>
<dbReference type="CDD" id="cd03801">
    <property type="entry name" value="GT4_PimA-like"/>
    <property type="match status" value="1"/>
</dbReference>
<organism evidence="3 4">
    <name type="scientific">Anaerocolumna sedimenticola</name>
    <dbReference type="NCBI Taxonomy" id="2696063"/>
    <lineage>
        <taxon>Bacteria</taxon>
        <taxon>Bacillati</taxon>
        <taxon>Bacillota</taxon>
        <taxon>Clostridia</taxon>
        <taxon>Lachnospirales</taxon>
        <taxon>Lachnospiraceae</taxon>
        <taxon>Anaerocolumna</taxon>
    </lineage>
</organism>
<protein>
    <submittedName>
        <fullName evidence="3">Glycosyltransferase</fullName>
    </submittedName>
</protein>
<evidence type="ECO:0000259" key="1">
    <source>
        <dbReference type="Pfam" id="PF00534"/>
    </source>
</evidence>
<feature type="domain" description="Glycosyl transferase family 1" evidence="1">
    <location>
        <begin position="188"/>
        <end position="356"/>
    </location>
</feature>
<dbReference type="SUPFAM" id="SSF53756">
    <property type="entry name" value="UDP-Glycosyltransferase/glycogen phosphorylase"/>
    <property type="match status" value="1"/>
</dbReference>
<name>A0A6P1TMX3_9FIRM</name>
<dbReference type="AlphaFoldDB" id="A0A6P1TMX3"/>
<dbReference type="RefSeq" id="WP_161837522.1">
    <property type="nucleotide sequence ID" value="NZ_CP048000.1"/>
</dbReference>
<proteinExistence type="predicted"/>
<keyword evidence="4" id="KW-1185">Reference proteome</keyword>
<dbReference type="Gene3D" id="3.40.50.2000">
    <property type="entry name" value="Glycogen Phosphorylase B"/>
    <property type="match status" value="2"/>
</dbReference>
<feature type="domain" description="Glycosyltransferase subfamily 4-like N-terminal" evidence="2">
    <location>
        <begin position="17"/>
        <end position="187"/>
    </location>
</feature>
<dbReference type="InterPro" id="IPR050194">
    <property type="entry name" value="Glycosyltransferase_grp1"/>
</dbReference>
<evidence type="ECO:0000313" key="3">
    <source>
        <dbReference type="EMBL" id="QHQ60688.1"/>
    </source>
</evidence>
<evidence type="ECO:0000259" key="2">
    <source>
        <dbReference type="Pfam" id="PF13439"/>
    </source>
</evidence>
<dbReference type="PANTHER" id="PTHR45947">
    <property type="entry name" value="SULFOQUINOVOSYL TRANSFERASE SQD2"/>
    <property type="match status" value="1"/>
</dbReference>
<dbReference type="Proteomes" id="UP000464314">
    <property type="component" value="Chromosome"/>
</dbReference>
<keyword evidence="3" id="KW-0808">Transferase</keyword>